<reference evidence="1 2" key="1">
    <citation type="submission" date="2023-02" db="EMBL/GenBank/DDBJ databases">
        <title>LHISI_Scaffold_Assembly.</title>
        <authorList>
            <person name="Stuart O.P."/>
            <person name="Cleave R."/>
            <person name="Magrath M.J.L."/>
            <person name="Mikheyev A.S."/>
        </authorList>
    </citation>
    <scope>NUCLEOTIDE SEQUENCE [LARGE SCALE GENOMIC DNA]</scope>
    <source>
        <strain evidence="1">Daus_M_001</strain>
        <tissue evidence="1">Leg muscle</tissue>
    </source>
</reference>
<keyword evidence="2" id="KW-1185">Reference proteome</keyword>
<evidence type="ECO:0000313" key="1">
    <source>
        <dbReference type="EMBL" id="KAJ8887231.1"/>
    </source>
</evidence>
<proteinExistence type="predicted"/>
<dbReference type="Proteomes" id="UP001159363">
    <property type="component" value="Chromosome X"/>
</dbReference>
<protein>
    <submittedName>
        <fullName evidence="1">Uncharacterized protein</fullName>
    </submittedName>
</protein>
<comment type="caution">
    <text evidence="1">The sequence shown here is derived from an EMBL/GenBank/DDBJ whole genome shotgun (WGS) entry which is preliminary data.</text>
</comment>
<dbReference type="EMBL" id="JARBHB010000004">
    <property type="protein sequence ID" value="KAJ8887231.1"/>
    <property type="molecule type" value="Genomic_DNA"/>
</dbReference>
<organism evidence="1 2">
    <name type="scientific">Dryococelus australis</name>
    <dbReference type="NCBI Taxonomy" id="614101"/>
    <lineage>
        <taxon>Eukaryota</taxon>
        <taxon>Metazoa</taxon>
        <taxon>Ecdysozoa</taxon>
        <taxon>Arthropoda</taxon>
        <taxon>Hexapoda</taxon>
        <taxon>Insecta</taxon>
        <taxon>Pterygota</taxon>
        <taxon>Neoptera</taxon>
        <taxon>Polyneoptera</taxon>
        <taxon>Phasmatodea</taxon>
        <taxon>Verophasmatodea</taxon>
        <taxon>Anareolatae</taxon>
        <taxon>Phasmatidae</taxon>
        <taxon>Eurycanthinae</taxon>
        <taxon>Dryococelus</taxon>
    </lineage>
</organism>
<name>A0ABQ9HSD1_9NEOP</name>
<accession>A0ABQ9HSD1</accession>
<gene>
    <name evidence="1" type="ORF">PR048_013446</name>
</gene>
<sequence length="106" mass="12120">MLYRAGAGQFYPTLPLPECSGRVRGCTSPALNPSCVSEAKSYIKYYRSTDTFLDCQAPTLKLVFLPNTTERLVRLCEEFRDVITCKIGKYNMLHFKIIYTDDVPMH</sequence>
<evidence type="ECO:0000313" key="2">
    <source>
        <dbReference type="Proteomes" id="UP001159363"/>
    </source>
</evidence>